<accession>A0ACC3MUC7</accession>
<comment type="caution">
    <text evidence="1">The sequence shown here is derived from an EMBL/GenBank/DDBJ whole genome shotgun (WGS) entry which is preliminary data.</text>
</comment>
<evidence type="ECO:0000313" key="2">
    <source>
        <dbReference type="Proteomes" id="UP001281147"/>
    </source>
</evidence>
<protein>
    <submittedName>
        <fullName evidence="1">Uncharacterized protein</fullName>
    </submittedName>
</protein>
<reference evidence="1" key="1">
    <citation type="submission" date="2023-07" db="EMBL/GenBank/DDBJ databases">
        <title>Black Yeasts Isolated from many extreme environments.</title>
        <authorList>
            <person name="Coleine C."/>
            <person name="Stajich J.E."/>
            <person name="Selbmann L."/>
        </authorList>
    </citation>
    <scope>NUCLEOTIDE SEQUENCE</scope>
    <source>
        <strain evidence="1">CCFEE 5714</strain>
    </source>
</reference>
<evidence type="ECO:0000313" key="1">
    <source>
        <dbReference type="EMBL" id="KAK3703227.1"/>
    </source>
</evidence>
<organism evidence="1 2">
    <name type="scientific">Vermiconidia calcicola</name>
    <dbReference type="NCBI Taxonomy" id="1690605"/>
    <lineage>
        <taxon>Eukaryota</taxon>
        <taxon>Fungi</taxon>
        <taxon>Dikarya</taxon>
        <taxon>Ascomycota</taxon>
        <taxon>Pezizomycotina</taxon>
        <taxon>Dothideomycetes</taxon>
        <taxon>Dothideomycetidae</taxon>
        <taxon>Mycosphaerellales</taxon>
        <taxon>Extremaceae</taxon>
        <taxon>Vermiconidia</taxon>
    </lineage>
</organism>
<proteinExistence type="predicted"/>
<dbReference type="Proteomes" id="UP001281147">
    <property type="component" value="Unassembled WGS sequence"/>
</dbReference>
<keyword evidence="2" id="KW-1185">Reference proteome</keyword>
<name>A0ACC3MUC7_9PEZI</name>
<dbReference type="EMBL" id="JAUTXU010000154">
    <property type="protein sequence ID" value="KAK3703227.1"/>
    <property type="molecule type" value="Genomic_DNA"/>
</dbReference>
<gene>
    <name evidence="1" type="ORF">LTR37_014567</name>
</gene>
<sequence>MRPLNRADPDIRTKEPLVSITPNGRMPAFEDPNTGVKLWESGAIIEYLLDVYDKENRLSYTSFPEKYQQNCWKHFQMSGQGPYIGQLAWFLHLHHEQLPEIQDRYRTETKRILGVIDAHLTRTNRPWLVGDTLCFVDLMFVPWNELLLMFLLGPSFEQEWKDKYPICYDWNRRLIETESVVKAREFAMEQAKLTPGKEVDAEGTAPK</sequence>